<protein>
    <recommendedName>
        <fullName evidence="2">Tetratricopeptide repeat protein</fullName>
    </recommendedName>
</protein>
<dbReference type="PANTHER" id="PTHR16214">
    <property type="entry name" value="TRANSMEMBRANE PROTEIN 260"/>
    <property type="match status" value="1"/>
</dbReference>
<dbReference type="InterPro" id="IPR011990">
    <property type="entry name" value="TPR-like_helical_dom_sf"/>
</dbReference>
<evidence type="ECO:0000313" key="1">
    <source>
        <dbReference type="EMBL" id="SVC54598.1"/>
    </source>
</evidence>
<accession>A0A382N1Y9</accession>
<dbReference type="AlphaFoldDB" id="A0A382N1Y9"/>
<evidence type="ECO:0008006" key="2">
    <source>
        <dbReference type="Google" id="ProtNLM"/>
    </source>
</evidence>
<dbReference type="PANTHER" id="PTHR16214:SF3">
    <property type="entry name" value="TRANSMEMBRANE PROTEIN 260"/>
    <property type="match status" value="1"/>
</dbReference>
<name>A0A382N1Y9_9ZZZZ</name>
<sequence>SYGMLAFWMGCGFCLVWDKVRSWVKDGKPFFRLIPLFGLLIPIFLLQKNLNANDRSHDHFAENNARMILGGVEPDAVLFVYGDSETGPLGYFHFAEGVRPDIKLLSMQGLVYPNRILSPLISEGRKKAVIESFLRDTQKPVYFMTSENDFPNTFGNIHFGFYKKMNRRGNSSSIQLRFDKGVENYFKTLVEGPKPKDRWNRHRHNKLMHQFGDFLGYTLLSEDPKLNNKAGGLVKAMENQYYGLTGMAEILIQHGNSNHLKTAQEWLAKADSLMDETLSKERLGRHHYLRGFLAYRIGNREQAIKQFRSSLKVYKHPENPSRNALQRLNVKASEGGDSS</sequence>
<proteinExistence type="predicted"/>
<organism evidence="1">
    <name type="scientific">marine metagenome</name>
    <dbReference type="NCBI Taxonomy" id="408172"/>
    <lineage>
        <taxon>unclassified sequences</taxon>
        <taxon>metagenomes</taxon>
        <taxon>ecological metagenomes</taxon>
    </lineage>
</organism>
<dbReference type="EMBL" id="UINC01097138">
    <property type="protein sequence ID" value="SVC54598.1"/>
    <property type="molecule type" value="Genomic_DNA"/>
</dbReference>
<reference evidence="1" key="1">
    <citation type="submission" date="2018-05" db="EMBL/GenBank/DDBJ databases">
        <authorList>
            <person name="Lanie J.A."/>
            <person name="Ng W.-L."/>
            <person name="Kazmierczak K.M."/>
            <person name="Andrzejewski T.M."/>
            <person name="Davidsen T.M."/>
            <person name="Wayne K.J."/>
            <person name="Tettelin H."/>
            <person name="Glass J.I."/>
            <person name="Rusch D."/>
            <person name="Podicherti R."/>
            <person name="Tsui H.-C.T."/>
            <person name="Winkler M.E."/>
        </authorList>
    </citation>
    <scope>NUCLEOTIDE SEQUENCE</scope>
</reference>
<dbReference type="SUPFAM" id="SSF48452">
    <property type="entry name" value="TPR-like"/>
    <property type="match status" value="1"/>
</dbReference>
<feature type="non-terminal residue" evidence="1">
    <location>
        <position position="1"/>
    </location>
</feature>
<gene>
    <name evidence="1" type="ORF">METZ01_LOCUS307452</name>
</gene>
<dbReference type="InterPro" id="IPR052724">
    <property type="entry name" value="GT117_domain-containing"/>
</dbReference>